<dbReference type="EMBL" id="VFRQ01000004">
    <property type="protein sequence ID" value="TPE44180.1"/>
    <property type="molecule type" value="Genomic_DNA"/>
</dbReference>
<dbReference type="OrthoDB" id="979427at2"/>
<gene>
    <name evidence="1" type="ORF">FJM65_08410</name>
</gene>
<evidence type="ECO:0000313" key="1">
    <source>
        <dbReference type="EMBL" id="TPE44180.1"/>
    </source>
</evidence>
<dbReference type="Proteomes" id="UP000316727">
    <property type="component" value="Unassembled WGS sequence"/>
</dbReference>
<evidence type="ECO:0000313" key="2">
    <source>
        <dbReference type="Proteomes" id="UP000316727"/>
    </source>
</evidence>
<reference evidence="1 2" key="1">
    <citation type="submission" date="2019-06" db="EMBL/GenBank/DDBJ databases">
        <title>A novel bacterium of genus Pontibacter, isolated from marine sediment.</title>
        <authorList>
            <person name="Huang H."/>
            <person name="Mo K."/>
            <person name="Hu Y."/>
        </authorList>
    </citation>
    <scope>NUCLEOTIDE SEQUENCE [LARGE SCALE GENOMIC DNA]</scope>
    <source>
        <strain evidence="1 2">HB172049</strain>
    </source>
</reference>
<proteinExistence type="predicted"/>
<accession>A0A501W779</accession>
<name>A0A501W779_9BACT</name>
<comment type="caution">
    <text evidence="1">The sequence shown here is derived from an EMBL/GenBank/DDBJ whole genome shotgun (WGS) entry which is preliminary data.</text>
</comment>
<organism evidence="1 2">
    <name type="scientific">Pontibacter mangrovi</name>
    <dbReference type="NCBI Taxonomy" id="2589816"/>
    <lineage>
        <taxon>Bacteria</taxon>
        <taxon>Pseudomonadati</taxon>
        <taxon>Bacteroidota</taxon>
        <taxon>Cytophagia</taxon>
        <taxon>Cytophagales</taxon>
        <taxon>Hymenobacteraceae</taxon>
        <taxon>Pontibacter</taxon>
    </lineage>
</organism>
<sequence>MKTLLTISLLFLQFTGCLGQQPELDFTQIRLKGLAFNSTRSAIEQAFGQPRSTIEPNYDCGYFSAREQGKKFEQLRYDQVVFIGNPEDGYSIESVVFNDNGTLALQYGKYKLNQHTTWEDFLEIFGQEAQTKQDDSGDGRTRVLLLSRESEDGLMFSFRHGRLYKVAYWSPC</sequence>
<keyword evidence="2" id="KW-1185">Reference proteome</keyword>
<dbReference type="RefSeq" id="WP_140621073.1">
    <property type="nucleotide sequence ID" value="NZ_VFRQ01000004.1"/>
</dbReference>
<protein>
    <submittedName>
        <fullName evidence="1">Uncharacterized protein</fullName>
    </submittedName>
</protein>
<dbReference type="AlphaFoldDB" id="A0A501W779"/>